<organism evidence="2 3">
    <name type="scientific">Saprolegnia diclina (strain VS20)</name>
    <dbReference type="NCBI Taxonomy" id="1156394"/>
    <lineage>
        <taxon>Eukaryota</taxon>
        <taxon>Sar</taxon>
        <taxon>Stramenopiles</taxon>
        <taxon>Oomycota</taxon>
        <taxon>Saprolegniomycetes</taxon>
        <taxon>Saprolegniales</taxon>
        <taxon>Saprolegniaceae</taxon>
        <taxon>Saprolegnia</taxon>
    </lineage>
</organism>
<keyword evidence="3" id="KW-1185">Reference proteome</keyword>
<dbReference type="InParanoid" id="T0S2G3"/>
<feature type="region of interest" description="Disordered" evidence="1">
    <location>
        <begin position="356"/>
        <end position="426"/>
    </location>
</feature>
<dbReference type="Proteomes" id="UP000030762">
    <property type="component" value="Unassembled WGS sequence"/>
</dbReference>
<feature type="compositionally biased region" description="Low complexity" evidence="1">
    <location>
        <begin position="358"/>
        <end position="378"/>
    </location>
</feature>
<dbReference type="OMA" id="NCAVPHE"/>
<evidence type="ECO:0000313" key="3">
    <source>
        <dbReference type="Proteomes" id="UP000030762"/>
    </source>
</evidence>
<name>T0S2G3_SAPDV</name>
<dbReference type="VEuPathDB" id="FungiDB:SDRG_03364"/>
<reference evidence="2 3" key="1">
    <citation type="submission" date="2012-04" db="EMBL/GenBank/DDBJ databases">
        <title>The Genome Sequence of Saprolegnia declina VS20.</title>
        <authorList>
            <consortium name="The Broad Institute Genome Sequencing Platform"/>
            <person name="Russ C."/>
            <person name="Nusbaum C."/>
            <person name="Tyler B."/>
            <person name="van West P."/>
            <person name="Dieguez-Uribeondo J."/>
            <person name="de Bruijn I."/>
            <person name="Tripathy S."/>
            <person name="Jiang R."/>
            <person name="Young S.K."/>
            <person name="Zeng Q."/>
            <person name="Gargeya S."/>
            <person name="Fitzgerald M."/>
            <person name="Haas B."/>
            <person name="Abouelleil A."/>
            <person name="Alvarado L."/>
            <person name="Arachchi H.M."/>
            <person name="Berlin A."/>
            <person name="Chapman S.B."/>
            <person name="Goldberg J."/>
            <person name="Griggs A."/>
            <person name="Gujja S."/>
            <person name="Hansen M."/>
            <person name="Howarth C."/>
            <person name="Imamovic A."/>
            <person name="Larimer J."/>
            <person name="McCowen C."/>
            <person name="Montmayeur A."/>
            <person name="Murphy C."/>
            <person name="Neiman D."/>
            <person name="Pearson M."/>
            <person name="Priest M."/>
            <person name="Roberts A."/>
            <person name="Saif S."/>
            <person name="Shea T."/>
            <person name="Sisk P."/>
            <person name="Sykes S."/>
            <person name="Wortman J."/>
            <person name="Nusbaum C."/>
            <person name="Birren B."/>
        </authorList>
    </citation>
    <scope>NUCLEOTIDE SEQUENCE [LARGE SCALE GENOMIC DNA]</scope>
    <source>
        <strain evidence="2 3">VS20</strain>
    </source>
</reference>
<dbReference type="EMBL" id="JH767139">
    <property type="protein sequence ID" value="EQC39158.1"/>
    <property type="molecule type" value="Genomic_DNA"/>
</dbReference>
<evidence type="ECO:0000313" key="2">
    <source>
        <dbReference type="EMBL" id="EQC39158.1"/>
    </source>
</evidence>
<evidence type="ECO:0000256" key="1">
    <source>
        <dbReference type="SAM" id="MobiDB-lite"/>
    </source>
</evidence>
<evidence type="ECO:0008006" key="4">
    <source>
        <dbReference type="Google" id="ProtNLM"/>
    </source>
</evidence>
<accession>T0S2G3</accession>
<proteinExistence type="predicted"/>
<dbReference type="PANTHER" id="PTHR37066:SF1">
    <property type="entry name" value="LNS2_PITP DOMAIN-CONTAINING PROTEIN"/>
    <property type="match status" value="1"/>
</dbReference>
<feature type="region of interest" description="Disordered" evidence="1">
    <location>
        <begin position="442"/>
        <end position="506"/>
    </location>
</feature>
<protein>
    <recommendedName>
        <fullName evidence="4">Helicase-associated domain-containing protein</fullName>
    </recommendedName>
</protein>
<dbReference type="PANTHER" id="PTHR37066">
    <property type="entry name" value="HELICASE-ASSOCIATED"/>
    <property type="match status" value="1"/>
</dbReference>
<gene>
    <name evidence="2" type="ORF">SDRG_03364</name>
</gene>
<dbReference type="RefSeq" id="XP_008607219.1">
    <property type="nucleotide sequence ID" value="XM_008608997.1"/>
</dbReference>
<feature type="compositionally biased region" description="Acidic residues" evidence="1">
    <location>
        <begin position="407"/>
        <end position="417"/>
    </location>
</feature>
<sequence>MVPTWSWDEMLDALARFRKLHGNCAVPHEFKVPATDAWPSALHGKRLGSFVFALHRRVEIAPHKLWNSLHSLGFKVNWFSATDLHALVNHEHQRLPVNAVIEALATYKKTYRYGAVHVEFQVPKNKSWPEEAHGLALADALAQLHEYELPVDIEASLRVHGCFVTSPPWEQLVGLLEAYQRLHGDFSTVLVDYIVPATTDWPQMWHGLELGCVTWRLGLRLLLLPADYQATFAELGYVFPAHDMWVHVFEAWATYQDLVRSGKLDQPLLPQLGYVVPIDDDLWPPTMAGMRLGYWVRELASAQALYLLAPATVDQLQRMTAPSPEAMAMTVDEARGGSDDHGMSVLDAFSEAECSWGDSESGLSDSELSESELPASELLDSEMETSDAETLVLGDDDDALSTSDGVTTDDDEDDDDEVATRSATEAPAVLTALAAAESAVHDENAMAAPSSDELECKPDPIQLRPRATRSLQTRSAVHSVAARVKEERPSSPRRLRPRLLVNRYRP</sequence>
<dbReference type="GeneID" id="19944091"/>
<dbReference type="AlphaFoldDB" id="T0S2G3"/>